<dbReference type="OrthoDB" id="10064318at2759"/>
<dbReference type="PANTHER" id="PTHR46571:SF1">
    <property type="entry name" value="SORTING NEXIN-8"/>
    <property type="match status" value="1"/>
</dbReference>
<name>A0A482WN59_LAOST</name>
<comment type="similarity">
    <text evidence="2">Belongs to the sorting nexin family.</text>
</comment>
<evidence type="ECO:0000256" key="2">
    <source>
        <dbReference type="ARBA" id="ARBA00010883"/>
    </source>
</evidence>
<dbReference type="SMR" id="A0A482WN59"/>
<gene>
    <name evidence="8" type="ORF">LSTR_LSTR008636</name>
</gene>
<dbReference type="Proteomes" id="UP000291343">
    <property type="component" value="Unassembled WGS sequence"/>
</dbReference>
<dbReference type="CDD" id="cd06866">
    <property type="entry name" value="PX_SNX8_Mvp1p_like"/>
    <property type="match status" value="1"/>
</dbReference>
<feature type="domain" description="EH" evidence="6">
    <location>
        <begin position="10"/>
        <end position="53"/>
    </location>
</feature>
<feature type="domain" description="PX" evidence="7">
    <location>
        <begin position="123"/>
        <end position="232"/>
    </location>
</feature>
<dbReference type="InterPro" id="IPR036871">
    <property type="entry name" value="PX_dom_sf"/>
</dbReference>
<dbReference type="InterPro" id="IPR000261">
    <property type="entry name" value="EH_dom"/>
</dbReference>
<evidence type="ECO:0000313" key="9">
    <source>
        <dbReference type="Proteomes" id="UP000291343"/>
    </source>
</evidence>
<accession>A0A482WN59</accession>
<dbReference type="GO" id="GO:0035091">
    <property type="term" value="F:phosphatidylinositol binding"/>
    <property type="evidence" value="ECO:0007669"/>
    <property type="project" value="InterPro"/>
</dbReference>
<dbReference type="GO" id="GO:0034498">
    <property type="term" value="P:early endosome to Golgi transport"/>
    <property type="evidence" value="ECO:0007669"/>
    <property type="project" value="TreeGrafter"/>
</dbReference>
<protein>
    <recommendedName>
        <fullName evidence="10">PX domain-containing protein</fullName>
    </recommendedName>
</protein>
<sequence>MAFDVGFESAPPLYHEIYKMISSSPAHSRKDLLTKILLKSNLPNDCLSQIWDLISKNQSDLTSHNVFQALALIGWAQQGLEPSTVLFDDISKGLPLPSLGDLSDIKLKPDPTILGLKYSDLIRIDTIQVDIVPEKKGLFLKHVEYQVISKRFASSVYRRYNDFVALYDLLLSRFPYRLIPKLPPKRVVGNGETHFVEDRRKSLRRWLTLIARHPVLSDDPILLYFLTQQGPDIQYKIREVFRRIPDEFTTSDLAASAKDLVPAESHSEFAAIRDQINVITNGVSKIKQISDLMALRSHSYSDDMSELGVQLDYLFTETNSTPASASNGSVVWPQIRQTLGEITARLPQLSQRARQQAASEEETVCDDLATLLAVLHAHGELCVRVERGVADDHQRALSRMLALKKRQIQGVLRGTADAESVAELEQRMLTQESVIASVELRAAYSLHCVHMETQLVHAHLHTLAEALNSLVTTQITAHSQFADVWKQIHPTVLKCLPDKTPFS</sequence>
<dbReference type="Pfam" id="PF19566">
    <property type="entry name" value="Snx8_BAR_dom"/>
    <property type="match status" value="1"/>
</dbReference>
<keyword evidence="3" id="KW-0813">Transport</keyword>
<comment type="caution">
    <text evidence="8">The sequence shown here is derived from an EMBL/GenBank/DDBJ whole genome shotgun (WGS) entry which is preliminary data.</text>
</comment>
<dbReference type="SUPFAM" id="SSF64268">
    <property type="entry name" value="PX domain"/>
    <property type="match status" value="1"/>
</dbReference>
<dbReference type="Gene3D" id="1.20.1270.60">
    <property type="entry name" value="Arfaptin homology (AH) domain/BAR domain"/>
    <property type="match status" value="1"/>
</dbReference>
<dbReference type="InterPro" id="IPR028662">
    <property type="entry name" value="SNX8/Mvp1"/>
</dbReference>
<dbReference type="GO" id="GO:0031901">
    <property type="term" value="C:early endosome membrane"/>
    <property type="evidence" value="ECO:0007669"/>
    <property type="project" value="TreeGrafter"/>
</dbReference>
<organism evidence="8 9">
    <name type="scientific">Laodelphax striatellus</name>
    <name type="common">Small brown planthopper</name>
    <name type="synonym">Delphax striatella</name>
    <dbReference type="NCBI Taxonomy" id="195883"/>
    <lineage>
        <taxon>Eukaryota</taxon>
        <taxon>Metazoa</taxon>
        <taxon>Ecdysozoa</taxon>
        <taxon>Arthropoda</taxon>
        <taxon>Hexapoda</taxon>
        <taxon>Insecta</taxon>
        <taxon>Pterygota</taxon>
        <taxon>Neoptera</taxon>
        <taxon>Paraneoptera</taxon>
        <taxon>Hemiptera</taxon>
        <taxon>Auchenorrhyncha</taxon>
        <taxon>Fulgoroidea</taxon>
        <taxon>Delphacidae</taxon>
        <taxon>Criomorphinae</taxon>
        <taxon>Laodelphax</taxon>
    </lineage>
</organism>
<dbReference type="SMART" id="SM00312">
    <property type="entry name" value="PX"/>
    <property type="match status" value="1"/>
</dbReference>
<keyword evidence="9" id="KW-1185">Reference proteome</keyword>
<keyword evidence="4" id="KW-0653">Protein transport</keyword>
<evidence type="ECO:0000256" key="5">
    <source>
        <dbReference type="ARBA" id="ARBA00023136"/>
    </source>
</evidence>
<dbReference type="EMBL" id="QKKF02030869">
    <property type="protein sequence ID" value="RZF34611.1"/>
    <property type="molecule type" value="Genomic_DNA"/>
</dbReference>
<dbReference type="Pfam" id="PF00787">
    <property type="entry name" value="PX"/>
    <property type="match status" value="1"/>
</dbReference>
<dbReference type="PANTHER" id="PTHR46571">
    <property type="entry name" value="SORTING NEXIN-8"/>
    <property type="match status" value="1"/>
</dbReference>
<dbReference type="InterPro" id="IPR027267">
    <property type="entry name" value="AH/BAR_dom_sf"/>
</dbReference>
<evidence type="ECO:0000259" key="7">
    <source>
        <dbReference type="PROSITE" id="PS50195"/>
    </source>
</evidence>
<reference evidence="8 9" key="1">
    <citation type="journal article" date="2017" name="Gigascience">
        <title>Genome sequence of the small brown planthopper, Laodelphax striatellus.</title>
        <authorList>
            <person name="Zhu J."/>
            <person name="Jiang F."/>
            <person name="Wang X."/>
            <person name="Yang P."/>
            <person name="Bao Y."/>
            <person name="Zhao W."/>
            <person name="Wang W."/>
            <person name="Lu H."/>
            <person name="Wang Q."/>
            <person name="Cui N."/>
            <person name="Li J."/>
            <person name="Chen X."/>
            <person name="Luo L."/>
            <person name="Yu J."/>
            <person name="Kang L."/>
            <person name="Cui F."/>
        </authorList>
    </citation>
    <scope>NUCLEOTIDE SEQUENCE [LARGE SCALE GENOMIC DNA]</scope>
    <source>
        <strain evidence="8">Lst14</strain>
    </source>
</reference>
<proteinExistence type="inferred from homology"/>
<dbReference type="STRING" id="195883.A0A482WN59"/>
<dbReference type="AlphaFoldDB" id="A0A482WN59"/>
<evidence type="ECO:0008006" key="10">
    <source>
        <dbReference type="Google" id="ProtNLM"/>
    </source>
</evidence>
<dbReference type="Gene3D" id="3.30.1520.10">
    <property type="entry name" value="Phox-like domain"/>
    <property type="match status" value="1"/>
</dbReference>
<dbReference type="Gene3D" id="1.10.238.10">
    <property type="entry name" value="EF-hand"/>
    <property type="match status" value="1"/>
</dbReference>
<dbReference type="GO" id="GO:0005829">
    <property type="term" value="C:cytosol"/>
    <property type="evidence" value="ECO:0007669"/>
    <property type="project" value="GOC"/>
</dbReference>
<dbReference type="InterPro" id="IPR045734">
    <property type="entry name" value="Snx8_BAR_dom"/>
</dbReference>
<keyword evidence="5" id="KW-0472">Membrane</keyword>
<dbReference type="InParanoid" id="A0A482WN59"/>
<evidence type="ECO:0000313" key="8">
    <source>
        <dbReference type="EMBL" id="RZF34611.1"/>
    </source>
</evidence>
<dbReference type="PROSITE" id="PS50195">
    <property type="entry name" value="PX"/>
    <property type="match status" value="1"/>
</dbReference>
<evidence type="ECO:0000256" key="3">
    <source>
        <dbReference type="ARBA" id="ARBA00022448"/>
    </source>
</evidence>
<dbReference type="PROSITE" id="PS50031">
    <property type="entry name" value="EH"/>
    <property type="match status" value="1"/>
</dbReference>
<dbReference type="InterPro" id="IPR001683">
    <property type="entry name" value="PX_dom"/>
</dbReference>
<evidence type="ECO:0000256" key="1">
    <source>
        <dbReference type="ARBA" id="ARBA00004287"/>
    </source>
</evidence>
<evidence type="ECO:0000259" key="6">
    <source>
        <dbReference type="PROSITE" id="PS50031"/>
    </source>
</evidence>
<dbReference type="InterPro" id="IPR035704">
    <property type="entry name" value="SNX8/Mvp1_PX"/>
</dbReference>
<comment type="subcellular location">
    <subcellularLocation>
        <location evidence="1">Membrane</location>
        <topology evidence="1">Peripheral membrane protein</topology>
        <orientation evidence="1">Cytoplasmic side</orientation>
    </subcellularLocation>
</comment>
<evidence type="ECO:0000256" key="4">
    <source>
        <dbReference type="ARBA" id="ARBA00022927"/>
    </source>
</evidence>
<dbReference type="CDD" id="cd07597">
    <property type="entry name" value="BAR_SNX8"/>
    <property type="match status" value="1"/>
</dbReference>
<dbReference type="GO" id="GO:0006886">
    <property type="term" value="P:intracellular protein transport"/>
    <property type="evidence" value="ECO:0007669"/>
    <property type="project" value="TreeGrafter"/>
</dbReference>